<name>A0ABD1YD66_9MARC</name>
<dbReference type="EMBL" id="JBHFFA010000005">
    <property type="protein sequence ID" value="KAL2624354.1"/>
    <property type="molecule type" value="Genomic_DNA"/>
</dbReference>
<evidence type="ECO:0000313" key="1">
    <source>
        <dbReference type="EMBL" id="KAL2624354.1"/>
    </source>
</evidence>
<dbReference type="AlphaFoldDB" id="A0ABD1YD66"/>
<keyword evidence="2" id="KW-1185">Reference proteome</keyword>
<proteinExistence type="predicted"/>
<reference evidence="1 2" key="1">
    <citation type="submission" date="2024-09" db="EMBL/GenBank/DDBJ databases">
        <title>Chromosome-scale assembly of Riccia fluitans.</title>
        <authorList>
            <person name="Paukszto L."/>
            <person name="Sawicki J."/>
            <person name="Karawczyk K."/>
            <person name="Piernik-Szablinska J."/>
            <person name="Szczecinska M."/>
            <person name="Mazdziarz M."/>
        </authorList>
    </citation>
    <scope>NUCLEOTIDE SEQUENCE [LARGE SCALE GENOMIC DNA]</scope>
    <source>
        <strain evidence="1">Rf_01</strain>
        <tissue evidence="1">Aerial parts of the thallus</tissue>
    </source>
</reference>
<sequence length="71" mass="8184">MKKYMINLSNDKPQEAKREEKTIFAEGSSQIPETDVINNIKKSMTYEEQVVVPILQLLEESKAEVEEEVGR</sequence>
<protein>
    <submittedName>
        <fullName evidence="1">Uncharacterized protein</fullName>
    </submittedName>
</protein>
<organism evidence="1 2">
    <name type="scientific">Riccia fluitans</name>
    <dbReference type="NCBI Taxonomy" id="41844"/>
    <lineage>
        <taxon>Eukaryota</taxon>
        <taxon>Viridiplantae</taxon>
        <taxon>Streptophyta</taxon>
        <taxon>Embryophyta</taxon>
        <taxon>Marchantiophyta</taxon>
        <taxon>Marchantiopsida</taxon>
        <taxon>Marchantiidae</taxon>
        <taxon>Marchantiales</taxon>
        <taxon>Ricciaceae</taxon>
        <taxon>Riccia</taxon>
    </lineage>
</organism>
<evidence type="ECO:0000313" key="2">
    <source>
        <dbReference type="Proteomes" id="UP001605036"/>
    </source>
</evidence>
<dbReference type="Proteomes" id="UP001605036">
    <property type="component" value="Unassembled WGS sequence"/>
</dbReference>
<comment type="caution">
    <text evidence="1">The sequence shown here is derived from an EMBL/GenBank/DDBJ whole genome shotgun (WGS) entry which is preliminary data.</text>
</comment>
<accession>A0ABD1YD66</accession>
<gene>
    <name evidence="1" type="ORF">R1flu_008599</name>
</gene>